<evidence type="ECO:0000313" key="3">
    <source>
        <dbReference type="Proteomes" id="UP000034894"/>
    </source>
</evidence>
<proteinExistence type="predicted"/>
<reference evidence="2 3" key="1">
    <citation type="journal article" date="2015" name="Nature">
        <title>rRNA introns, odd ribosomes, and small enigmatic genomes across a large radiation of phyla.</title>
        <authorList>
            <person name="Brown C.T."/>
            <person name="Hug L.A."/>
            <person name="Thomas B.C."/>
            <person name="Sharon I."/>
            <person name="Castelle C.J."/>
            <person name="Singh A."/>
            <person name="Wilkins M.J."/>
            <person name="Williams K.H."/>
            <person name="Banfield J.F."/>
        </authorList>
    </citation>
    <scope>NUCLEOTIDE SEQUENCE [LARGE SCALE GENOMIC DNA]</scope>
</reference>
<evidence type="ECO:0008006" key="4">
    <source>
        <dbReference type="Google" id="ProtNLM"/>
    </source>
</evidence>
<dbReference type="STRING" id="1618443.UV73_C0001G0203"/>
<keyword evidence="1" id="KW-0472">Membrane</keyword>
<dbReference type="Proteomes" id="UP000034894">
    <property type="component" value="Unassembled WGS sequence"/>
</dbReference>
<keyword evidence="1" id="KW-1133">Transmembrane helix</keyword>
<evidence type="ECO:0000256" key="1">
    <source>
        <dbReference type="SAM" id="Phobius"/>
    </source>
</evidence>
<dbReference type="EMBL" id="LCFP01000001">
    <property type="protein sequence ID" value="KKS98682.1"/>
    <property type="molecule type" value="Genomic_DNA"/>
</dbReference>
<gene>
    <name evidence="2" type="ORF">UV73_C0001G0203</name>
</gene>
<comment type="caution">
    <text evidence="2">The sequence shown here is derived from an EMBL/GenBank/DDBJ whole genome shotgun (WGS) entry which is preliminary data.</text>
</comment>
<protein>
    <recommendedName>
        <fullName evidence="4">Polysaccharide chain length determinant N-terminal domain-containing protein</fullName>
    </recommendedName>
</protein>
<sequence>MKLFFKILHKRFWTRNIILVCTLLVLTSILMYLNQPKQYSFLPKFKGMVSDTDKTIQIFGLRYSSYLSGNSSPAEFKEALINFQDDLISLNEGLENLKPNKEHQELYKQYLTGISLVKGVVKYNLENLTDEILDADLVEEEQVKMETGLNLIQLTKEKLGIESTSQPESLI</sequence>
<dbReference type="AlphaFoldDB" id="A0A0G1DMB2"/>
<accession>A0A0G1DMB2</accession>
<name>A0A0G1DMB2_9BACT</name>
<keyword evidence="1" id="KW-0812">Transmembrane</keyword>
<feature type="transmembrane region" description="Helical" evidence="1">
    <location>
        <begin position="12"/>
        <end position="33"/>
    </location>
</feature>
<evidence type="ECO:0000313" key="2">
    <source>
        <dbReference type="EMBL" id="KKS98682.1"/>
    </source>
</evidence>
<organism evidence="2 3">
    <name type="scientific">Candidatus Gottesmanbacteria bacterium GW2011_GWA2_43_14</name>
    <dbReference type="NCBI Taxonomy" id="1618443"/>
    <lineage>
        <taxon>Bacteria</taxon>
        <taxon>Candidatus Gottesmaniibacteriota</taxon>
    </lineage>
</organism>